<evidence type="ECO:0000313" key="3">
    <source>
        <dbReference type="Proteomes" id="UP000738359"/>
    </source>
</evidence>
<dbReference type="EMBL" id="JAAAHY010000427">
    <property type="protein sequence ID" value="KAF9963911.1"/>
    <property type="molecule type" value="Genomic_DNA"/>
</dbReference>
<organism evidence="2 3">
    <name type="scientific">Mortierella alpina</name>
    <name type="common">Oleaginous fungus</name>
    <name type="synonym">Mortierella renispora</name>
    <dbReference type="NCBI Taxonomy" id="64518"/>
    <lineage>
        <taxon>Eukaryota</taxon>
        <taxon>Fungi</taxon>
        <taxon>Fungi incertae sedis</taxon>
        <taxon>Mucoromycota</taxon>
        <taxon>Mortierellomycotina</taxon>
        <taxon>Mortierellomycetes</taxon>
        <taxon>Mortierellales</taxon>
        <taxon>Mortierellaceae</taxon>
        <taxon>Mortierella</taxon>
    </lineage>
</organism>
<sequence>MRAARYKLFCPSLAIVVICITLLYRHIRPSRYSFQPRVKCVLISDTTTTPPIQYTDSTDLADPADTRIDIASLGLGPDLVYMFFLDRSNLAFYRTLKIWDDLVLIAERPEQCKGLELCLALQESFVYETLHDKVFKTLILLNQTFKGWNSISKLDDDVLLDIRTLRAVHPIHPLSYLGDFVTNVGDLGFPIKYATGPFYTMGRTVVQCLLEHQYDYYHLGSNAEDLVVGWVVSKFCKHEAFETNRYNLIWHKKFSGLNKVCILDAPVS</sequence>
<name>A0A9P6M3D8_MORAP</name>
<dbReference type="AlphaFoldDB" id="A0A9P6M3D8"/>
<gene>
    <name evidence="2" type="ORF">BGZ70_007111</name>
</gene>
<proteinExistence type="predicted"/>
<protein>
    <submittedName>
        <fullName evidence="2">Uncharacterized protein</fullName>
    </submittedName>
</protein>
<dbReference type="Proteomes" id="UP000738359">
    <property type="component" value="Unassembled WGS sequence"/>
</dbReference>
<keyword evidence="1" id="KW-0472">Membrane</keyword>
<comment type="caution">
    <text evidence="2">The sequence shown here is derived from an EMBL/GenBank/DDBJ whole genome shotgun (WGS) entry which is preliminary data.</text>
</comment>
<accession>A0A9P6M3D8</accession>
<feature type="transmembrane region" description="Helical" evidence="1">
    <location>
        <begin position="6"/>
        <end position="24"/>
    </location>
</feature>
<keyword evidence="3" id="KW-1185">Reference proteome</keyword>
<reference evidence="2" key="1">
    <citation type="journal article" date="2020" name="Fungal Divers.">
        <title>Resolving the Mortierellaceae phylogeny through synthesis of multi-gene phylogenetics and phylogenomics.</title>
        <authorList>
            <person name="Vandepol N."/>
            <person name="Liber J."/>
            <person name="Desiro A."/>
            <person name="Na H."/>
            <person name="Kennedy M."/>
            <person name="Barry K."/>
            <person name="Grigoriev I.V."/>
            <person name="Miller A.N."/>
            <person name="O'Donnell K."/>
            <person name="Stajich J.E."/>
            <person name="Bonito G."/>
        </authorList>
    </citation>
    <scope>NUCLEOTIDE SEQUENCE</scope>
    <source>
        <strain evidence="2">CK1249</strain>
    </source>
</reference>
<dbReference type="OrthoDB" id="2383313at2759"/>
<keyword evidence="1" id="KW-0812">Transmembrane</keyword>
<keyword evidence="1" id="KW-1133">Transmembrane helix</keyword>
<evidence type="ECO:0000256" key="1">
    <source>
        <dbReference type="SAM" id="Phobius"/>
    </source>
</evidence>
<evidence type="ECO:0000313" key="2">
    <source>
        <dbReference type="EMBL" id="KAF9963911.1"/>
    </source>
</evidence>